<evidence type="ECO:0000313" key="13">
    <source>
        <dbReference type="EMBL" id="CAL5137215.1"/>
    </source>
</evidence>
<organism evidence="13 14">
    <name type="scientific">Calicophoron daubneyi</name>
    <name type="common">Rumen fluke</name>
    <name type="synonym">Paramphistomum daubneyi</name>
    <dbReference type="NCBI Taxonomy" id="300641"/>
    <lineage>
        <taxon>Eukaryota</taxon>
        <taxon>Metazoa</taxon>
        <taxon>Spiralia</taxon>
        <taxon>Lophotrochozoa</taxon>
        <taxon>Platyhelminthes</taxon>
        <taxon>Trematoda</taxon>
        <taxon>Digenea</taxon>
        <taxon>Plagiorchiida</taxon>
        <taxon>Pronocephalata</taxon>
        <taxon>Paramphistomoidea</taxon>
        <taxon>Paramphistomidae</taxon>
        <taxon>Calicophoron</taxon>
    </lineage>
</organism>
<keyword evidence="5 11" id="KW-0106">Calcium</keyword>
<name>A0AAV2TKE0_CALDB</name>
<dbReference type="SUPFAM" id="SSF47874">
    <property type="entry name" value="Annexin"/>
    <property type="match status" value="1"/>
</dbReference>
<comment type="subcellular location">
    <subcellularLocation>
        <location evidence="1">Host cell</location>
    </subcellularLocation>
    <subcellularLocation>
        <location evidence="2">Secreted</location>
        <location evidence="2">Extracellular exosome</location>
    </subcellularLocation>
    <subcellularLocation>
        <location evidence="10">Tegument</location>
    </subcellularLocation>
</comment>
<protein>
    <recommendedName>
        <fullName evidence="11">Annexin</fullName>
    </recommendedName>
</protein>
<comment type="function">
    <text evidence="8">Calcium/phospholipid-binding protein which promotes membrane fusion and is involved in exocytosis.</text>
</comment>
<dbReference type="PROSITE" id="PS51897">
    <property type="entry name" value="ANNEXIN_2"/>
    <property type="match status" value="4"/>
</dbReference>
<dbReference type="GO" id="GO:0001786">
    <property type="term" value="F:phosphatidylserine binding"/>
    <property type="evidence" value="ECO:0007669"/>
    <property type="project" value="TreeGrafter"/>
</dbReference>
<evidence type="ECO:0000313" key="14">
    <source>
        <dbReference type="Proteomes" id="UP001497525"/>
    </source>
</evidence>
<evidence type="ECO:0000256" key="5">
    <source>
        <dbReference type="ARBA" id="ARBA00022837"/>
    </source>
</evidence>
<evidence type="ECO:0000256" key="2">
    <source>
        <dbReference type="ARBA" id="ARBA00004550"/>
    </source>
</evidence>
<dbReference type="Proteomes" id="UP001497525">
    <property type="component" value="Unassembled WGS sequence"/>
</dbReference>
<proteinExistence type="inferred from homology"/>
<dbReference type="FunFam" id="1.10.220.10:FF:000004">
    <property type="entry name" value="Annexin"/>
    <property type="match status" value="1"/>
</dbReference>
<evidence type="ECO:0000256" key="11">
    <source>
        <dbReference type="RuleBase" id="RU003540"/>
    </source>
</evidence>
<keyword evidence="4 11" id="KW-0677">Repeat</keyword>
<feature type="compositionally biased region" description="Low complexity" evidence="12">
    <location>
        <begin position="75"/>
        <end position="123"/>
    </location>
</feature>
<dbReference type="PANTHER" id="PTHR10502:SF239">
    <property type="entry name" value="ANNEXIN A7"/>
    <property type="match status" value="1"/>
</dbReference>
<dbReference type="PANTHER" id="PTHR10502">
    <property type="entry name" value="ANNEXIN"/>
    <property type="match status" value="1"/>
</dbReference>
<comment type="similarity">
    <text evidence="3 11">Belongs to the annexin family.</text>
</comment>
<keyword evidence="6 11" id="KW-0041">Annexin</keyword>
<dbReference type="Pfam" id="PF00191">
    <property type="entry name" value="Annexin"/>
    <property type="match status" value="4"/>
</dbReference>
<keyword evidence="7 11" id="KW-0111">Calcium/phospholipid-binding</keyword>
<evidence type="ECO:0000256" key="6">
    <source>
        <dbReference type="ARBA" id="ARBA00023216"/>
    </source>
</evidence>
<evidence type="ECO:0000256" key="10">
    <source>
        <dbReference type="ARBA" id="ARBA00060393"/>
    </source>
</evidence>
<gene>
    <name evidence="13" type="ORF">CDAUBV1_LOCUS11470</name>
</gene>
<feature type="compositionally biased region" description="Low complexity" evidence="12">
    <location>
        <begin position="13"/>
        <end position="36"/>
    </location>
</feature>
<dbReference type="GO" id="GO:0005509">
    <property type="term" value="F:calcium ion binding"/>
    <property type="evidence" value="ECO:0007669"/>
    <property type="project" value="InterPro"/>
</dbReference>
<dbReference type="GO" id="GO:0005576">
    <property type="term" value="C:extracellular region"/>
    <property type="evidence" value="ECO:0007669"/>
    <property type="project" value="UniProtKB-SubCell"/>
</dbReference>
<comment type="domain">
    <text evidence="11">A pair of annexin repeats may form one binding site for calcium and phospholipid.</text>
</comment>
<dbReference type="FunFam" id="1.10.220.10:FF:000001">
    <property type="entry name" value="Annexin"/>
    <property type="match status" value="1"/>
</dbReference>
<evidence type="ECO:0000256" key="1">
    <source>
        <dbReference type="ARBA" id="ARBA00004340"/>
    </source>
</evidence>
<comment type="function">
    <text evidence="9">Involved in reproduction of the worm. Involved in host-parasite interaction. Delivered into the host cell by means of parasite exosomes. Binds to acidic phospholipid membranes in a calcium-dependent manner in vitro. Causes aggregation of liposomes in the presence of calcium, but not in its absence. Likely to promote membrane fusion. May provide structural integrity within the tegument.</text>
</comment>
<dbReference type="InterPro" id="IPR018502">
    <property type="entry name" value="Annexin_repeat"/>
</dbReference>
<dbReference type="PROSITE" id="PS00223">
    <property type="entry name" value="ANNEXIN_1"/>
    <property type="match status" value="2"/>
</dbReference>
<evidence type="ECO:0000256" key="4">
    <source>
        <dbReference type="ARBA" id="ARBA00022737"/>
    </source>
</evidence>
<dbReference type="GO" id="GO:0005737">
    <property type="term" value="C:cytoplasm"/>
    <property type="evidence" value="ECO:0007669"/>
    <property type="project" value="TreeGrafter"/>
</dbReference>
<feature type="region of interest" description="Disordered" evidence="12">
    <location>
        <begin position="1"/>
        <end position="160"/>
    </location>
</feature>
<dbReference type="FunFam" id="1.10.220.10:FF:000002">
    <property type="entry name" value="Annexin"/>
    <property type="match status" value="1"/>
</dbReference>
<dbReference type="GO" id="GO:0005544">
    <property type="term" value="F:calcium-dependent phospholipid binding"/>
    <property type="evidence" value="ECO:0007669"/>
    <property type="project" value="UniProtKB-KW"/>
</dbReference>
<evidence type="ECO:0000256" key="7">
    <source>
        <dbReference type="ARBA" id="ARBA00023302"/>
    </source>
</evidence>
<dbReference type="GO" id="GO:0005886">
    <property type="term" value="C:plasma membrane"/>
    <property type="evidence" value="ECO:0007669"/>
    <property type="project" value="TreeGrafter"/>
</dbReference>
<evidence type="ECO:0000256" key="12">
    <source>
        <dbReference type="SAM" id="MobiDB-lite"/>
    </source>
</evidence>
<dbReference type="PRINTS" id="PR00196">
    <property type="entry name" value="ANNEXIN"/>
</dbReference>
<evidence type="ECO:0000256" key="9">
    <source>
        <dbReference type="ARBA" id="ARBA00059330"/>
    </source>
</evidence>
<dbReference type="Gene3D" id="1.10.220.10">
    <property type="entry name" value="Annexin"/>
    <property type="match status" value="4"/>
</dbReference>
<dbReference type="EMBL" id="CAXLJL010000378">
    <property type="protein sequence ID" value="CAL5137215.1"/>
    <property type="molecule type" value="Genomic_DNA"/>
</dbReference>
<dbReference type="InterPro" id="IPR037104">
    <property type="entry name" value="Annexin_sf"/>
</dbReference>
<evidence type="ECO:0000256" key="8">
    <source>
        <dbReference type="ARBA" id="ARBA00037210"/>
    </source>
</evidence>
<dbReference type="SMART" id="SM00335">
    <property type="entry name" value="ANX"/>
    <property type="match status" value="4"/>
</dbReference>
<dbReference type="InterPro" id="IPR018252">
    <property type="entry name" value="Annexin_repeat_CS"/>
</dbReference>
<sequence>MYPQGQDFSAWSAGSQYPQGQPQQGAPQGGNYPYPAQSYPGMAPQGYPNQAPPYAGGAQNYPGSYQQGYPAAQTQGYPAAQGYPGAQPQGYPGPAGPQSQGYPGAQQGYPQGQGYPAGPGSYPQQPPPGSGGGHHPGGPYPAKSSELYSPTLRPAPGFTAENDCAKLRKAMKGLGTDEKAIIEVMGHRTADQRVQIVQKYKAMYGKDLVRDFKSELSGHFEDAILALCLPPDEYDATELRNAMKGAGTDEDTLIEILCSRTNEQIRKIKATYSRLFGGRDLEKDVSSETSGHFRRLLISLLQANRDENRLVDWTQAHRDAQVLYDAGERILGTDESTFNRILATKSQGHICAVIEEYTTISNKDLEDALKSEMSGDTLRAFLAVTRCMRNKPRYFAKQLRKSMEGAGTNDHALIRIIVTRCEIDMGYIKQEFMKETGKSLESWITDDTSGDYKRILLALVGSG</sequence>
<dbReference type="FunFam" id="1.10.220.10:FF:000003">
    <property type="entry name" value="Annexin"/>
    <property type="match status" value="1"/>
</dbReference>
<evidence type="ECO:0000256" key="3">
    <source>
        <dbReference type="ARBA" id="ARBA00007831"/>
    </source>
</evidence>
<accession>A0AAV2TKE0</accession>
<reference evidence="13" key="1">
    <citation type="submission" date="2024-06" db="EMBL/GenBank/DDBJ databases">
        <authorList>
            <person name="Liu X."/>
            <person name="Lenzi L."/>
            <person name="Haldenby T S."/>
            <person name="Uol C."/>
        </authorList>
    </citation>
    <scope>NUCLEOTIDE SEQUENCE</scope>
</reference>
<dbReference type="GO" id="GO:0012506">
    <property type="term" value="C:vesicle membrane"/>
    <property type="evidence" value="ECO:0007669"/>
    <property type="project" value="TreeGrafter"/>
</dbReference>
<dbReference type="GO" id="GO:0005634">
    <property type="term" value="C:nucleus"/>
    <property type="evidence" value="ECO:0007669"/>
    <property type="project" value="TreeGrafter"/>
</dbReference>
<dbReference type="GO" id="GO:0043657">
    <property type="term" value="C:host cell"/>
    <property type="evidence" value="ECO:0007669"/>
    <property type="project" value="UniProtKB-SubCell"/>
</dbReference>
<comment type="caution">
    <text evidence="13">The sequence shown here is derived from an EMBL/GenBank/DDBJ whole genome shotgun (WGS) entry which is preliminary data.</text>
</comment>
<dbReference type="InterPro" id="IPR001464">
    <property type="entry name" value="Annexin"/>
</dbReference>
<dbReference type="AlphaFoldDB" id="A0AAV2TKE0"/>